<keyword evidence="5" id="KW-0396">Initiation factor</keyword>
<dbReference type="GeneID" id="94337363"/>
<gene>
    <name evidence="5" type="ORF">BdWA1_003066</name>
</gene>
<keyword evidence="2" id="KW-0342">GTP-binding</keyword>
<comment type="caution">
    <text evidence="5">The sequence shown here is derived from an EMBL/GenBank/DDBJ whole genome shotgun (WGS) entry which is preliminary data.</text>
</comment>
<dbReference type="InterPro" id="IPR029459">
    <property type="entry name" value="EFTU-type"/>
</dbReference>
<protein>
    <submittedName>
        <fullName evidence="5">Bifunctional Elongation factor Tu-type domain/Translation initiation factor IF- 2/Translation initiation factor IF-2</fullName>
    </submittedName>
</protein>
<dbReference type="RefSeq" id="XP_067802233.1">
    <property type="nucleotide sequence ID" value="XM_067948082.1"/>
</dbReference>
<evidence type="ECO:0000259" key="3">
    <source>
        <dbReference type="Pfam" id="PF11987"/>
    </source>
</evidence>
<accession>A0AAD9PIM9</accession>
<evidence type="ECO:0000256" key="2">
    <source>
        <dbReference type="ARBA" id="ARBA00023134"/>
    </source>
</evidence>
<dbReference type="FunFam" id="2.40.30.10:FF:000026">
    <property type="entry name" value="Eukaryotic translation initiation factor 5B"/>
    <property type="match status" value="1"/>
</dbReference>
<reference evidence="5" key="1">
    <citation type="journal article" date="2023" name="Nat. Microbiol.">
        <title>Babesia duncani multi-omics identifies virulence factors and drug targets.</title>
        <authorList>
            <person name="Singh P."/>
            <person name="Lonardi S."/>
            <person name="Liang Q."/>
            <person name="Vydyam P."/>
            <person name="Khabirova E."/>
            <person name="Fang T."/>
            <person name="Gihaz S."/>
            <person name="Thekkiniath J."/>
            <person name="Munshi M."/>
            <person name="Abel S."/>
            <person name="Ciampossin L."/>
            <person name="Batugedara G."/>
            <person name="Gupta M."/>
            <person name="Lu X.M."/>
            <person name="Lenz T."/>
            <person name="Chakravarty S."/>
            <person name="Cornillot E."/>
            <person name="Hu Y."/>
            <person name="Ma W."/>
            <person name="Gonzalez L.M."/>
            <person name="Sanchez S."/>
            <person name="Estrada K."/>
            <person name="Sanchez-Flores A."/>
            <person name="Montero E."/>
            <person name="Harb O.S."/>
            <person name="Le Roch K.G."/>
            <person name="Mamoun C.B."/>
        </authorList>
    </citation>
    <scope>NUCLEOTIDE SEQUENCE</scope>
    <source>
        <strain evidence="5">WA1</strain>
    </source>
</reference>
<dbReference type="GO" id="GO:0003746">
    <property type="term" value="F:translation elongation factor activity"/>
    <property type="evidence" value="ECO:0007669"/>
    <property type="project" value="UniProtKB-KW"/>
</dbReference>
<dbReference type="EMBL" id="JALLKP010000004">
    <property type="protein sequence ID" value="KAK2195390.1"/>
    <property type="molecule type" value="Genomic_DNA"/>
</dbReference>
<dbReference type="PANTHER" id="PTHR43381">
    <property type="entry name" value="TRANSLATION INITIATION FACTOR IF-2-RELATED"/>
    <property type="match status" value="1"/>
</dbReference>
<dbReference type="GO" id="GO:0005739">
    <property type="term" value="C:mitochondrion"/>
    <property type="evidence" value="ECO:0007669"/>
    <property type="project" value="TreeGrafter"/>
</dbReference>
<dbReference type="Pfam" id="PF14578">
    <property type="entry name" value="GTP_EFTU_D4"/>
    <property type="match status" value="1"/>
</dbReference>
<sequence>MAEISDIFDSVNRTGIGVYVMASTLGSLEALLVFLKDKEIPVFGVNLGTVQKRDIKRVSVMREKGQPEYSVVLAFDVKVHPEAEKEAGILGVKIMTADIIYHLLDSFLIYLEQEQQKKKQARIADVVFPCDLTIIPHYVFNKKDPIVLGVKVEAGILKPATPLVAIVKGQELMLGRVASLEHNKKAVEKAVKGQEVCIKIVGETQVTYGRHFDHKDRIYSRITRDSIDVLKDYFRDDMTPDAWKLVVQLKKVFSII</sequence>
<dbReference type="GO" id="GO:0003743">
    <property type="term" value="F:translation initiation factor activity"/>
    <property type="evidence" value="ECO:0007669"/>
    <property type="project" value="UniProtKB-KW"/>
</dbReference>
<keyword evidence="5" id="KW-0251">Elongation factor</keyword>
<dbReference type="InterPro" id="IPR015760">
    <property type="entry name" value="TIF_IF2"/>
</dbReference>
<dbReference type="Gene3D" id="3.40.50.10050">
    <property type="entry name" value="Translation initiation factor IF- 2, domain 3"/>
    <property type="match status" value="1"/>
</dbReference>
<dbReference type="InterPro" id="IPR036925">
    <property type="entry name" value="TIF_IF2_dom3_sf"/>
</dbReference>
<keyword evidence="1" id="KW-0547">Nucleotide-binding</keyword>
<evidence type="ECO:0000256" key="1">
    <source>
        <dbReference type="ARBA" id="ARBA00022741"/>
    </source>
</evidence>
<dbReference type="GO" id="GO:0005525">
    <property type="term" value="F:GTP binding"/>
    <property type="evidence" value="ECO:0007669"/>
    <property type="project" value="UniProtKB-KW"/>
</dbReference>
<dbReference type="InterPro" id="IPR023115">
    <property type="entry name" value="TIF_IF2_dom3"/>
</dbReference>
<organism evidence="5 6">
    <name type="scientific">Babesia duncani</name>
    <dbReference type="NCBI Taxonomy" id="323732"/>
    <lineage>
        <taxon>Eukaryota</taxon>
        <taxon>Sar</taxon>
        <taxon>Alveolata</taxon>
        <taxon>Apicomplexa</taxon>
        <taxon>Aconoidasida</taxon>
        <taxon>Piroplasmida</taxon>
        <taxon>Babesiidae</taxon>
        <taxon>Babesia</taxon>
    </lineage>
</organism>
<dbReference type="KEGG" id="bdw:94337363"/>
<dbReference type="SUPFAM" id="SSF50447">
    <property type="entry name" value="Translation proteins"/>
    <property type="match status" value="1"/>
</dbReference>
<dbReference type="PANTHER" id="PTHR43381:SF4">
    <property type="entry name" value="EUKARYOTIC TRANSLATION INITIATION FACTOR 5B"/>
    <property type="match status" value="1"/>
</dbReference>
<evidence type="ECO:0000259" key="4">
    <source>
        <dbReference type="Pfam" id="PF14578"/>
    </source>
</evidence>
<dbReference type="SUPFAM" id="SSF52156">
    <property type="entry name" value="Initiation factor IF2/eIF5b, domain 3"/>
    <property type="match status" value="1"/>
</dbReference>
<dbReference type="AlphaFoldDB" id="A0AAD9PIM9"/>
<feature type="domain" description="Elongation factor Tu-type" evidence="4">
    <location>
        <begin position="129"/>
        <end position="219"/>
    </location>
</feature>
<evidence type="ECO:0000313" key="5">
    <source>
        <dbReference type="EMBL" id="KAK2195390.1"/>
    </source>
</evidence>
<proteinExistence type="predicted"/>
<keyword evidence="6" id="KW-1185">Reference proteome</keyword>
<name>A0AAD9PIM9_9APIC</name>
<dbReference type="Gene3D" id="2.40.30.10">
    <property type="entry name" value="Translation factors"/>
    <property type="match status" value="1"/>
</dbReference>
<dbReference type="InterPro" id="IPR009000">
    <property type="entry name" value="Transl_B-barrel_sf"/>
</dbReference>
<dbReference type="Pfam" id="PF11987">
    <property type="entry name" value="IF-2"/>
    <property type="match status" value="1"/>
</dbReference>
<evidence type="ECO:0000313" key="6">
    <source>
        <dbReference type="Proteomes" id="UP001214638"/>
    </source>
</evidence>
<dbReference type="FunFam" id="3.40.50.10050:FF:000002">
    <property type="entry name" value="Eukaryotic translation initiation factor 5B"/>
    <property type="match status" value="1"/>
</dbReference>
<keyword evidence="5" id="KW-0648">Protein biosynthesis</keyword>
<dbReference type="Proteomes" id="UP001214638">
    <property type="component" value="Unassembled WGS sequence"/>
</dbReference>
<feature type="domain" description="Translation initiation factor IF- 2" evidence="3">
    <location>
        <begin position="3"/>
        <end position="106"/>
    </location>
</feature>